<dbReference type="InterPro" id="IPR036505">
    <property type="entry name" value="Amidase/PGRP_sf"/>
</dbReference>
<dbReference type="Pfam" id="PF00395">
    <property type="entry name" value="SLH"/>
    <property type="match status" value="2"/>
</dbReference>
<accession>A0A220UAG8</accession>
<evidence type="ECO:0000313" key="3">
    <source>
        <dbReference type="EMBL" id="ASK65148.1"/>
    </source>
</evidence>
<feature type="domain" description="SLH" evidence="2">
    <location>
        <begin position="410"/>
        <end position="474"/>
    </location>
</feature>
<dbReference type="PANTHER" id="PTHR11022">
    <property type="entry name" value="PEPTIDOGLYCAN RECOGNITION PROTEIN"/>
    <property type="match status" value="1"/>
</dbReference>
<proteinExistence type="inferred from homology"/>
<dbReference type="InterPro" id="IPR002502">
    <property type="entry name" value="Amidase_domain"/>
</dbReference>
<name>A0A220UAG8_9MICO</name>
<dbReference type="AlphaFoldDB" id="A0A220UAG8"/>
<dbReference type="Gene3D" id="3.40.80.10">
    <property type="entry name" value="Peptidoglycan recognition protein-like"/>
    <property type="match status" value="1"/>
</dbReference>
<dbReference type="GO" id="GO:0008745">
    <property type="term" value="F:N-acetylmuramoyl-L-alanine amidase activity"/>
    <property type="evidence" value="ECO:0007669"/>
    <property type="project" value="InterPro"/>
</dbReference>
<dbReference type="GO" id="GO:0008270">
    <property type="term" value="F:zinc ion binding"/>
    <property type="evidence" value="ECO:0007669"/>
    <property type="project" value="InterPro"/>
</dbReference>
<dbReference type="PANTHER" id="PTHR11022:SF41">
    <property type="entry name" value="PEPTIDOGLYCAN-RECOGNITION PROTEIN LC-RELATED"/>
    <property type="match status" value="1"/>
</dbReference>
<dbReference type="Pfam" id="PF01510">
    <property type="entry name" value="Amidase_2"/>
    <property type="match status" value="1"/>
</dbReference>
<dbReference type="InterPro" id="IPR006619">
    <property type="entry name" value="PGRP_domain_met/bac"/>
</dbReference>
<reference evidence="4" key="1">
    <citation type="submission" date="2017-07" db="EMBL/GenBank/DDBJ databases">
        <title>Brachybacterium sp. VR2415.</title>
        <authorList>
            <person name="Tak E.J."/>
            <person name="Bae J.-W."/>
        </authorList>
    </citation>
    <scope>NUCLEOTIDE SEQUENCE [LARGE SCALE GENOMIC DNA]</scope>
    <source>
        <strain evidence="4">VR2415</strain>
    </source>
</reference>
<evidence type="ECO:0000259" key="2">
    <source>
        <dbReference type="PROSITE" id="PS51272"/>
    </source>
</evidence>
<dbReference type="GO" id="GO:0009253">
    <property type="term" value="P:peptidoglycan catabolic process"/>
    <property type="evidence" value="ECO:0007669"/>
    <property type="project" value="InterPro"/>
</dbReference>
<dbReference type="OrthoDB" id="514320at2"/>
<dbReference type="PROSITE" id="PS51272">
    <property type="entry name" value="SLH"/>
    <property type="match status" value="3"/>
</dbReference>
<comment type="similarity">
    <text evidence="1">Belongs to the N-acetylmuramoyl-L-alanine amidase 2 family.</text>
</comment>
<dbReference type="SMART" id="SM00644">
    <property type="entry name" value="Ami_2"/>
    <property type="match status" value="1"/>
</dbReference>
<organism evidence="3 4">
    <name type="scientific">Brachybacterium avium</name>
    <dbReference type="NCBI Taxonomy" id="2017485"/>
    <lineage>
        <taxon>Bacteria</taxon>
        <taxon>Bacillati</taxon>
        <taxon>Actinomycetota</taxon>
        <taxon>Actinomycetes</taxon>
        <taxon>Micrococcales</taxon>
        <taxon>Dermabacteraceae</taxon>
        <taxon>Brachybacterium</taxon>
    </lineage>
</organism>
<dbReference type="SUPFAM" id="SSF55846">
    <property type="entry name" value="N-acetylmuramoyl-L-alanine amidase-like"/>
    <property type="match status" value="1"/>
</dbReference>
<feature type="domain" description="SLH" evidence="2">
    <location>
        <begin position="475"/>
        <end position="539"/>
    </location>
</feature>
<dbReference type="InterPro" id="IPR001119">
    <property type="entry name" value="SLH_dom"/>
</dbReference>
<feature type="domain" description="SLH" evidence="2">
    <location>
        <begin position="540"/>
        <end position="599"/>
    </location>
</feature>
<keyword evidence="4" id="KW-1185">Reference proteome</keyword>
<dbReference type="SMART" id="SM00701">
    <property type="entry name" value="PGRP"/>
    <property type="match status" value="1"/>
</dbReference>
<dbReference type="InterPro" id="IPR015510">
    <property type="entry name" value="PGRP"/>
</dbReference>
<dbReference type="Proteomes" id="UP000198398">
    <property type="component" value="Chromosome"/>
</dbReference>
<evidence type="ECO:0000256" key="1">
    <source>
        <dbReference type="ARBA" id="ARBA00007553"/>
    </source>
</evidence>
<dbReference type="CDD" id="cd06583">
    <property type="entry name" value="PGRP"/>
    <property type="match status" value="1"/>
</dbReference>
<sequence>MRGLDPDGEWTQWLALEPAEDPETGQAIAGTEAVWLGVVSALQIRAELDGTDVTEQLVAHVVTTSPAPADEQVVALADAPATDTASAGSETAQAQPRQLRTMSAASAVNPATPALVGAPSFTSRAAWGADESRVRSTRGADQLKSVVIHHTAGTNSYTRAESAQLVRGILYYHTATLGWADIGYNMLVSKYGQIFEGRGGGLHRNIVGAHAYGFNTGSFGISVMGDYSSSAPPRAAQDAVSHLVGWKLLSTFHTDVKGSVTWSTAAGTKKSSGDTVKMPRMFGHRDVNYTECPGDGLYARFGSIRNDAQRSNDGGWKEHLWAFEGAGGASALGSVVRSAHRTGPFTATQLTKGLVLQEGGNAAGYATPFGAQWRSGWGRPVRNDSRDGERRIQPFESGTAALEDGAVRFVQPVFRDVAPERVFFLEIQDLFAAGVTEGWGSGSSRTFQPNSNNLRDAMIVFIYRAMGSPTYSAPRTSPFRDVDPGFVFYREICWAYDEGITNGWGSGSNRTFRPLVPVKRDAVAAFLYRAAGEPAASPSGADQFVDVSRDHIFAKEIGWLATSGISRGWSDGTFRPDAYIKRDQMATFVMRWMKLTGRF</sequence>
<dbReference type="EMBL" id="CP022316">
    <property type="protein sequence ID" value="ASK65148.1"/>
    <property type="molecule type" value="Genomic_DNA"/>
</dbReference>
<gene>
    <name evidence="3" type="ORF">CFK39_04140</name>
</gene>
<dbReference type="RefSeq" id="WP_089064395.1">
    <property type="nucleotide sequence ID" value="NZ_CP022316.1"/>
</dbReference>
<dbReference type="KEGG" id="brv:CFK39_04140"/>
<evidence type="ECO:0000313" key="4">
    <source>
        <dbReference type="Proteomes" id="UP000198398"/>
    </source>
</evidence>
<protein>
    <recommendedName>
        <fullName evidence="2">SLH domain-containing protein</fullName>
    </recommendedName>
</protein>